<dbReference type="NCBIfam" id="TIGR01557">
    <property type="entry name" value="myb_SHAQKYF"/>
    <property type="match status" value="1"/>
</dbReference>
<dbReference type="InterPro" id="IPR009057">
    <property type="entry name" value="Homeodomain-like_sf"/>
</dbReference>
<comment type="caution">
    <text evidence="10">The sequence shown here is derived from an EMBL/GenBank/DDBJ whole genome shotgun (WGS) entry which is preliminary data.</text>
</comment>
<name>A0ABR1ZVR4_9ROSI</name>
<accession>A0ABR1ZVR4</accession>
<dbReference type="CDD" id="cd00167">
    <property type="entry name" value="SANT"/>
    <property type="match status" value="1"/>
</dbReference>
<evidence type="ECO:0000259" key="7">
    <source>
        <dbReference type="PROSITE" id="PS50090"/>
    </source>
</evidence>
<dbReference type="Pfam" id="PF00249">
    <property type="entry name" value="Myb_DNA-binding"/>
    <property type="match status" value="1"/>
</dbReference>
<evidence type="ECO:0000313" key="10">
    <source>
        <dbReference type="EMBL" id="KAK8484796.1"/>
    </source>
</evidence>
<dbReference type="InterPro" id="IPR006447">
    <property type="entry name" value="Myb_dom_plants"/>
</dbReference>
<dbReference type="PROSITE" id="PS51294">
    <property type="entry name" value="HTH_MYB"/>
    <property type="match status" value="1"/>
</dbReference>
<evidence type="ECO:0000313" key="11">
    <source>
        <dbReference type="Proteomes" id="UP001472677"/>
    </source>
</evidence>
<keyword evidence="11" id="KW-1185">Reference proteome</keyword>
<feature type="compositionally biased region" description="Low complexity" evidence="6">
    <location>
        <begin position="55"/>
        <end position="75"/>
    </location>
</feature>
<dbReference type="Proteomes" id="UP001472677">
    <property type="component" value="Unassembled WGS sequence"/>
</dbReference>
<dbReference type="InterPro" id="IPR052245">
    <property type="entry name" value="Plant_Stress_Dev_TF"/>
</dbReference>
<keyword evidence="4" id="KW-0804">Transcription</keyword>
<evidence type="ECO:0000259" key="9">
    <source>
        <dbReference type="PROSITE" id="PS51294"/>
    </source>
</evidence>
<gene>
    <name evidence="10" type="ORF">V6N12_033697</name>
</gene>
<keyword evidence="3" id="KW-0238">DNA-binding</keyword>
<proteinExistence type="predicted"/>
<evidence type="ECO:0000256" key="3">
    <source>
        <dbReference type="ARBA" id="ARBA00023125"/>
    </source>
</evidence>
<evidence type="ECO:0000256" key="6">
    <source>
        <dbReference type="SAM" id="MobiDB-lite"/>
    </source>
</evidence>
<organism evidence="10 11">
    <name type="scientific">Hibiscus sabdariffa</name>
    <name type="common">roselle</name>
    <dbReference type="NCBI Taxonomy" id="183260"/>
    <lineage>
        <taxon>Eukaryota</taxon>
        <taxon>Viridiplantae</taxon>
        <taxon>Streptophyta</taxon>
        <taxon>Embryophyta</taxon>
        <taxon>Tracheophyta</taxon>
        <taxon>Spermatophyta</taxon>
        <taxon>Magnoliopsida</taxon>
        <taxon>eudicotyledons</taxon>
        <taxon>Gunneridae</taxon>
        <taxon>Pentapetalae</taxon>
        <taxon>rosids</taxon>
        <taxon>malvids</taxon>
        <taxon>Malvales</taxon>
        <taxon>Malvaceae</taxon>
        <taxon>Malvoideae</taxon>
        <taxon>Hibiscus</taxon>
    </lineage>
</organism>
<feature type="domain" description="Myb-like" evidence="7">
    <location>
        <begin position="105"/>
        <end position="157"/>
    </location>
</feature>
<feature type="domain" description="SANT" evidence="8">
    <location>
        <begin position="108"/>
        <end position="161"/>
    </location>
</feature>
<evidence type="ECO:0000259" key="8">
    <source>
        <dbReference type="PROSITE" id="PS51293"/>
    </source>
</evidence>
<feature type="compositionally biased region" description="Polar residues" evidence="6">
    <location>
        <begin position="8"/>
        <end position="19"/>
    </location>
</feature>
<dbReference type="InterPro" id="IPR017930">
    <property type="entry name" value="Myb_dom"/>
</dbReference>
<feature type="domain" description="HTH myb-type" evidence="9">
    <location>
        <begin position="105"/>
        <end position="161"/>
    </location>
</feature>
<reference evidence="10 11" key="1">
    <citation type="journal article" date="2024" name="G3 (Bethesda)">
        <title>Genome assembly of Hibiscus sabdariffa L. provides insights into metabolisms of medicinal natural products.</title>
        <authorList>
            <person name="Kim T."/>
        </authorList>
    </citation>
    <scope>NUCLEOTIDE SEQUENCE [LARGE SCALE GENOMIC DNA]</scope>
    <source>
        <strain evidence="10">TK-2024</strain>
        <tissue evidence="10">Old leaves</tissue>
    </source>
</reference>
<dbReference type="InterPro" id="IPR001005">
    <property type="entry name" value="SANT/Myb"/>
</dbReference>
<dbReference type="PANTHER" id="PTHR44191:SF4">
    <property type="entry name" value="OS01G0187900 PROTEIN"/>
    <property type="match status" value="1"/>
</dbReference>
<evidence type="ECO:0000256" key="1">
    <source>
        <dbReference type="ARBA" id="ARBA00004123"/>
    </source>
</evidence>
<feature type="region of interest" description="Disordered" evidence="6">
    <location>
        <begin position="1"/>
        <end position="27"/>
    </location>
</feature>
<dbReference type="InterPro" id="IPR017884">
    <property type="entry name" value="SANT_dom"/>
</dbReference>
<dbReference type="Gene3D" id="1.10.10.60">
    <property type="entry name" value="Homeodomain-like"/>
    <property type="match status" value="1"/>
</dbReference>
<sequence>MMTRRCSHCSNNGHNSRTCPTRGGGGGLGGGGVRLFGVRLTDGSIIKKSASMGNLSSAHYHSSSSAAASPNPDSPLSDHVRDPNQEPDGYLSDDPAAHVSINRRGERKKGTPWTEDEHRLFLVGLHKLGKGDWRGISRNFVVSRTPTQVASHAQKYFIRQSNFTRRKRRSSLFDMVPDDMATDTPTVPEEQVLLPSSRVEEADNVHSLPSLNLSLNSEFERGEDAAAHERVEETEETMVGSSGFTPMVHGFLPPYVPVPYPFWSPNPAPPYEDRSIEASQHQVLKPIPLLPKEPVNVDELVGMSQLSIGGAENGHREPSPLSLKLLGEPSRQSAFHANAQPGGMDLSNETLLQKNATMTVVEDSVNTKLMDAYASSVTPVILTTDGEVVDEGEASAAVVTVASTSVTKGGDIAALEAL</sequence>
<dbReference type="EMBL" id="JBBPBM010001354">
    <property type="protein sequence ID" value="KAK8484796.1"/>
    <property type="molecule type" value="Genomic_DNA"/>
</dbReference>
<dbReference type="PANTHER" id="PTHR44191">
    <property type="entry name" value="TRANSCRIPTION FACTOR KUA1"/>
    <property type="match status" value="1"/>
</dbReference>
<keyword evidence="2" id="KW-0805">Transcription regulation</keyword>
<keyword evidence="5" id="KW-0539">Nucleus</keyword>
<comment type="subcellular location">
    <subcellularLocation>
        <location evidence="1">Nucleus</location>
    </subcellularLocation>
</comment>
<feature type="region of interest" description="Disordered" evidence="6">
    <location>
        <begin position="55"/>
        <end position="111"/>
    </location>
</feature>
<dbReference type="SUPFAM" id="SSF46689">
    <property type="entry name" value="Homeodomain-like"/>
    <property type="match status" value="1"/>
</dbReference>
<evidence type="ECO:0000256" key="2">
    <source>
        <dbReference type="ARBA" id="ARBA00023015"/>
    </source>
</evidence>
<dbReference type="PROSITE" id="PS51293">
    <property type="entry name" value="SANT"/>
    <property type="match status" value="1"/>
</dbReference>
<dbReference type="PROSITE" id="PS50090">
    <property type="entry name" value="MYB_LIKE"/>
    <property type="match status" value="1"/>
</dbReference>
<evidence type="ECO:0000256" key="4">
    <source>
        <dbReference type="ARBA" id="ARBA00023163"/>
    </source>
</evidence>
<dbReference type="SMART" id="SM00717">
    <property type="entry name" value="SANT"/>
    <property type="match status" value="1"/>
</dbReference>
<evidence type="ECO:0000256" key="5">
    <source>
        <dbReference type="ARBA" id="ARBA00023242"/>
    </source>
</evidence>
<protein>
    <submittedName>
        <fullName evidence="10">Uncharacterized protein</fullName>
    </submittedName>
</protein>